<evidence type="ECO:0000313" key="2">
    <source>
        <dbReference type="EMBL" id="CAD7394043.1"/>
    </source>
</evidence>
<evidence type="ECO:0000256" key="1">
    <source>
        <dbReference type="SAM" id="MobiDB-lite"/>
    </source>
</evidence>
<reference evidence="2" key="1">
    <citation type="submission" date="2020-11" db="EMBL/GenBank/DDBJ databases">
        <authorList>
            <person name="Tran Van P."/>
        </authorList>
    </citation>
    <scope>NUCLEOTIDE SEQUENCE</scope>
</reference>
<sequence length="394" mass="43484">MSSGAFYLHYWVISWLDRFSLHLMSIRFSEVSSETFHPNSWVMFRLDRFSSHLVNIGYSEMSSGTFHSHPWVMSWLDRFSTHLALLIVISQSKEGFTLVGLCASRVVLQTTLNDILESPDYTAVRDISLRDSNQQALRVQGQTPNSHGDVAGIPRWYRSGVVLLVVVPGLLPDGDDLWIIITYQFVIHMNSKELFDGLFKRSTREKPAVNINMQQTSSFSMLPPADYSMSCIVLVAQGDLFSGLTREKPPVDINRQQTSSSGDLSSGLTREKPAVDINNQQTSSSVFCLQQTIPCLGDLSSGLTREKPAVDINNQQTSSSVFCLQQTIPCLGDLSSGLTREKPAVDINNQQTSSSGDLFSGLNDGLLTRAEALAAVDIGKHQASSPPVLPQHEA</sequence>
<accession>A0A7R9CCB0</accession>
<proteinExistence type="predicted"/>
<protein>
    <submittedName>
        <fullName evidence="2">Uncharacterized protein</fullName>
    </submittedName>
</protein>
<name>A0A7R9CCB0_TIMCR</name>
<dbReference type="AlphaFoldDB" id="A0A7R9CCB0"/>
<feature type="region of interest" description="Disordered" evidence="1">
    <location>
        <begin position="247"/>
        <end position="269"/>
    </location>
</feature>
<organism evidence="2">
    <name type="scientific">Timema cristinae</name>
    <name type="common">Walking stick</name>
    <dbReference type="NCBI Taxonomy" id="61476"/>
    <lineage>
        <taxon>Eukaryota</taxon>
        <taxon>Metazoa</taxon>
        <taxon>Ecdysozoa</taxon>
        <taxon>Arthropoda</taxon>
        <taxon>Hexapoda</taxon>
        <taxon>Insecta</taxon>
        <taxon>Pterygota</taxon>
        <taxon>Neoptera</taxon>
        <taxon>Polyneoptera</taxon>
        <taxon>Phasmatodea</taxon>
        <taxon>Timematodea</taxon>
        <taxon>Timematoidea</taxon>
        <taxon>Timematidae</taxon>
        <taxon>Timema</taxon>
    </lineage>
</organism>
<gene>
    <name evidence="2" type="ORF">TCEB3V08_LOCUS1992</name>
</gene>
<feature type="compositionally biased region" description="Low complexity" evidence="1">
    <location>
        <begin position="255"/>
        <end position="268"/>
    </location>
</feature>
<dbReference type="EMBL" id="OC316864">
    <property type="protein sequence ID" value="CAD7394043.1"/>
    <property type="molecule type" value="Genomic_DNA"/>
</dbReference>